<keyword evidence="1" id="KW-0472">Membrane</keyword>
<sequence>MVLVKVEEKYEYLKDILLSLLLIGIAFIINTGISIKGLYMDDLLMWSTRRGTGFFRYVFPHEMRKFRPVYWAVTWIYQGIIKNNLDFIVPINILIGAGIAIAIYFFAKGLARSKTMAFLFAAMFLVSRFSYYDIGQYLGLMEAMAMIFAFALCVCLYKYINGQANRYFYYACIFYFLDCFTHERFVVLFPMLIFAVIVKKGYRIINASVAIITFIAANYIRFAALKSFIPEGTGNSKVSETFKLSSFFASVKTEILYLCGINTGPTHLNGIDFKDVNIAVKILIIIGIFAFIMFICKSVYSILMRSKKIEFDWIKNILLFLGFIIGSIVSSAVTIRVEMRWLYAPFLFLLMLTAYIYGVDKKITVRKSKNKVIGTSLSRIFHVSFVSAILVMVWGFCMLIGDMYYRGYYNKIYLFEGQNRANSLANETYYKYDKDLSNKRIYIIKNDFKLSDFDALEFFRAYNPDIREDIVTFIDNYRDIGVVNEDMIVLTEDKKNNEYVNVTDFLRNIKVENIYGHYEDGWTDEEAKFNVMSGEHGQIHFEIMYPGELTGNESIEVDANGEKETLDLVSNITYYEIDTTPNTLIPIQMKSNFYMPDAKEQRGDKKLSFILNIKIE</sequence>
<feature type="transmembrane region" description="Helical" evidence="1">
    <location>
        <begin position="380"/>
        <end position="405"/>
    </location>
</feature>
<feature type="transmembrane region" description="Helical" evidence="1">
    <location>
        <begin position="341"/>
        <end position="359"/>
    </location>
</feature>
<evidence type="ECO:0000313" key="3">
    <source>
        <dbReference type="Proteomes" id="UP000276982"/>
    </source>
</evidence>
<proteinExistence type="predicted"/>
<feature type="transmembrane region" description="Helical" evidence="1">
    <location>
        <begin position="137"/>
        <end position="160"/>
    </location>
</feature>
<feature type="transmembrane region" description="Helical" evidence="1">
    <location>
        <begin position="12"/>
        <end position="35"/>
    </location>
</feature>
<organism evidence="2 3">
    <name type="scientific">Lachnoanaerobaculum orale</name>
    <dbReference type="NCBI Taxonomy" id="979627"/>
    <lineage>
        <taxon>Bacteria</taxon>
        <taxon>Bacillati</taxon>
        <taxon>Bacillota</taxon>
        <taxon>Clostridia</taxon>
        <taxon>Lachnospirales</taxon>
        <taxon>Lachnospiraceae</taxon>
        <taxon>Lachnoanaerobaculum</taxon>
    </lineage>
</organism>
<comment type="caution">
    <text evidence="2">The sequence shown here is derived from an EMBL/GenBank/DDBJ whole genome shotgun (WGS) entry which is preliminary data.</text>
</comment>
<accession>A0A3P3Q8Y1</accession>
<feature type="transmembrane region" description="Helical" evidence="1">
    <location>
        <begin position="204"/>
        <end position="224"/>
    </location>
</feature>
<feature type="transmembrane region" description="Helical" evidence="1">
    <location>
        <begin position="317"/>
        <end position="335"/>
    </location>
</feature>
<dbReference type="AlphaFoldDB" id="A0A3P3Q8Y1"/>
<keyword evidence="3" id="KW-1185">Reference proteome</keyword>
<feature type="transmembrane region" description="Helical" evidence="1">
    <location>
        <begin position="167"/>
        <end position="198"/>
    </location>
</feature>
<keyword evidence="2" id="KW-0560">Oxidoreductase</keyword>
<dbReference type="GO" id="GO:0004497">
    <property type="term" value="F:monooxygenase activity"/>
    <property type="evidence" value="ECO:0007669"/>
    <property type="project" value="UniProtKB-KW"/>
</dbReference>
<keyword evidence="2" id="KW-0503">Monooxygenase</keyword>
<name>A0A3P3Q8Y1_9FIRM</name>
<gene>
    <name evidence="2" type="ORF">EHW90_07740</name>
</gene>
<dbReference type="EMBL" id="RRCM01000001">
    <property type="protein sequence ID" value="RRJ16863.1"/>
    <property type="molecule type" value="Genomic_DNA"/>
</dbReference>
<feature type="transmembrane region" description="Helical" evidence="1">
    <location>
        <begin position="87"/>
        <end position="107"/>
    </location>
</feature>
<keyword evidence="1" id="KW-0812">Transmembrane</keyword>
<dbReference type="RefSeq" id="WP_124952258.1">
    <property type="nucleotide sequence ID" value="NZ_RRCM01000001.1"/>
</dbReference>
<protein>
    <submittedName>
        <fullName evidence="2">Beta-carotene 15,15'-monooxygenase</fullName>
    </submittedName>
</protein>
<feature type="transmembrane region" description="Helical" evidence="1">
    <location>
        <begin position="276"/>
        <end position="296"/>
    </location>
</feature>
<evidence type="ECO:0000313" key="2">
    <source>
        <dbReference type="EMBL" id="RRJ16863.1"/>
    </source>
</evidence>
<dbReference type="Proteomes" id="UP000276982">
    <property type="component" value="Unassembled WGS sequence"/>
</dbReference>
<evidence type="ECO:0000256" key="1">
    <source>
        <dbReference type="SAM" id="Phobius"/>
    </source>
</evidence>
<reference evidence="2 3" key="1">
    <citation type="submission" date="2018-11" db="EMBL/GenBank/DDBJ databases">
        <title>Genome sequencing of Lachnoanaerobaculum orale DSM 24553T.</title>
        <authorList>
            <person name="Kook J.-K."/>
            <person name="Park S.-N."/>
            <person name="Lim Y.K."/>
        </authorList>
    </citation>
    <scope>NUCLEOTIDE SEQUENCE [LARGE SCALE GENOMIC DNA]</scope>
    <source>
        <strain evidence="2 3">DSM 24553</strain>
    </source>
</reference>
<keyword evidence="1" id="KW-1133">Transmembrane helix</keyword>